<evidence type="ECO:0000313" key="2">
    <source>
        <dbReference type="Proteomes" id="UP001180020"/>
    </source>
</evidence>
<evidence type="ECO:0000313" key="1">
    <source>
        <dbReference type="EMBL" id="KAK1306373.1"/>
    </source>
</evidence>
<dbReference type="AlphaFoldDB" id="A0AAV9DYF8"/>
<sequence>MRLPAEAYEWLRETFKKGTRALPVAEGVALFDTCYDLSGRESVDVPTIIRIKEEE</sequence>
<proteinExistence type="predicted"/>
<comment type="caution">
    <text evidence="1">The sequence shown here is derived from an EMBL/GenBank/DDBJ whole genome shotgun (WGS) entry which is preliminary data.</text>
</comment>
<dbReference type="InterPro" id="IPR021109">
    <property type="entry name" value="Peptidase_aspartic_dom_sf"/>
</dbReference>
<keyword evidence="2" id="KW-1185">Reference proteome</keyword>
<accession>A0AAV9DYF8</accession>
<dbReference type="Gene3D" id="2.40.70.10">
    <property type="entry name" value="Acid Proteases"/>
    <property type="match status" value="1"/>
</dbReference>
<reference evidence="1" key="2">
    <citation type="submission" date="2023-06" db="EMBL/GenBank/DDBJ databases">
        <authorList>
            <person name="Ma L."/>
            <person name="Liu K.-W."/>
            <person name="Li Z."/>
            <person name="Hsiao Y.-Y."/>
            <person name="Qi Y."/>
            <person name="Fu T."/>
            <person name="Tang G."/>
            <person name="Zhang D."/>
            <person name="Sun W.-H."/>
            <person name="Liu D.-K."/>
            <person name="Li Y."/>
            <person name="Chen G.-Z."/>
            <person name="Liu X.-D."/>
            <person name="Liao X.-Y."/>
            <person name="Jiang Y.-T."/>
            <person name="Yu X."/>
            <person name="Hao Y."/>
            <person name="Huang J."/>
            <person name="Zhao X.-W."/>
            <person name="Ke S."/>
            <person name="Chen Y.-Y."/>
            <person name="Wu W.-L."/>
            <person name="Hsu J.-L."/>
            <person name="Lin Y.-F."/>
            <person name="Huang M.-D."/>
            <person name="Li C.-Y."/>
            <person name="Huang L."/>
            <person name="Wang Z.-W."/>
            <person name="Zhao X."/>
            <person name="Zhong W.-Y."/>
            <person name="Peng D.-H."/>
            <person name="Ahmad S."/>
            <person name="Lan S."/>
            <person name="Zhang J.-S."/>
            <person name="Tsai W.-C."/>
            <person name="Van De Peer Y."/>
            <person name="Liu Z.-J."/>
        </authorList>
    </citation>
    <scope>NUCLEOTIDE SEQUENCE</scope>
    <source>
        <strain evidence="1">CP</strain>
        <tissue evidence="1">Leaves</tissue>
    </source>
</reference>
<gene>
    <name evidence="1" type="ORF">QJS10_CPA10g01254</name>
</gene>
<dbReference type="EMBL" id="JAUJYO010000010">
    <property type="protein sequence ID" value="KAK1306373.1"/>
    <property type="molecule type" value="Genomic_DNA"/>
</dbReference>
<dbReference type="SUPFAM" id="SSF50630">
    <property type="entry name" value="Acid proteases"/>
    <property type="match status" value="1"/>
</dbReference>
<name>A0AAV9DYF8_ACOCL</name>
<organism evidence="1 2">
    <name type="scientific">Acorus calamus</name>
    <name type="common">Sweet flag</name>
    <dbReference type="NCBI Taxonomy" id="4465"/>
    <lineage>
        <taxon>Eukaryota</taxon>
        <taxon>Viridiplantae</taxon>
        <taxon>Streptophyta</taxon>
        <taxon>Embryophyta</taxon>
        <taxon>Tracheophyta</taxon>
        <taxon>Spermatophyta</taxon>
        <taxon>Magnoliopsida</taxon>
        <taxon>Liliopsida</taxon>
        <taxon>Acoraceae</taxon>
        <taxon>Acorus</taxon>
    </lineage>
</organism>
<dbReference type="Proteomes" id="UP001180020">
    <property type="component" value="Unassembled WGS sequence"/>
</dbReference>
<protein>
    <submittedName>
        <fullName evidence="1">Uncharacterized protein</fullName>
    </submittedName>
</protein>
<reference evidence="1" key="1">
    <citation type="journal article" date="2023" name="Nat. Commun.">
        <title>Diploid and tetraploid genomes of Acorus and the evolution of monocots.</title>
        <authorList>
            <person name="Ma L."/>
            <person name="Liu K.W."/>
            <person name="Li Z."/>
            <person name="Hsiao Y.Y."/>
            <person name="Qi Y."/>
            <person name="Fu T."/>
            <person name="Tang G.D."/>
            <person name="Zhang D."/>
            <person name="Sun W.H."/>
            <person name="Liu D.K."/>
            <person name="Li Y."/>
            <person name="Chen G.Z."/>
            <person name="Liu X.D."/>
            <person name="Liao X.Y."/>
            <person name="Jiang Y.T."/>
            <person name="Yu X."/>
            <person name="Hao Y."/>
            <person name="Huang J."/>
            <person name="Zhao X.W."/>
            <person name="Ke S."/>
            <person name="Chen Y.Y."/>
            <person name="Wu W.L."/>
            <person name="Hsu J.L."/>
            <person name="Lin Y.F."/>
            <person name="Huang M.D."/>
            <person name="Li C.Y."/>
            <person name="Huang L."/>
            <person name="Wang Z.W."/>
            <person name="Zhao X."/>
            <person name="Zhong W.Y."/>
            <person name="Peng D.H."/>
            <person name="Ahmad S."/>
            <person name="Lan S."/>
            <person name="Zhang J.S."/>
            <person name="Tsai W.C."/>
            <person name="Van de Peer Y."/>
            <person name="Liu Z.J."/>
        </authorList>
    </citation>
    <scope>NUCLEOTIDE SEQUENCE</scope>
    <source>
        <strain evidence="1">CP</strain>
    </source>
</reference>